<dbReference type="InterPro" id="IPR005123">
    <property type="entry name" value="Oxoglu/Fe-dep_dioxygenase_dom"/>
</dbReference>
<proteinExistence type="predicted"/>
<dbReference type="PANTHER" id="PTHR47990">
    <property type="entry name" value="2-OXOGLUTARATE (2OG) AND FE(II)-DEPENDENT OXYGENASE SUPERFAMILY PROTEIN-RELATED"/>
    <property type="match status" value="1"/>
</dbReference>
<dbReference type="AlphaFoldDB" id="A0A381W972"/>
<accession>A0A381W972</accession>
<evidence type="ECO:0000259" key="1">
    <source>
        <dbReference type="PROSITE" id="PS51471"/>
    </source>
</evidence>
<dbReference type="PRINTS" id="PR00682">
    <property type="entry name" value="IPNSYNTHASE"/>
</dbReference>
<dbReference type="Gene3D" id="2.60.120.330">
    <property type="entry name" value="B-lactam Antibiotic, Isopenicillin N Synthase, Chain"/>
    <property type="match status" value="1"/>
</dbReference>
<dbReference type="Pfam" id="PF03171">
    <property type="entry name" value="2OG-FeII_Oxy"/>
    <property type="match status" value="1"/>
</dbReference>
<dbReference type="InterPro" id="IPR050231">
    <property type="entry name" value="Iron_ascorbate_oxido_reductase"/>
</dbReference>
<dbReference type="InterPro" id="IPR044861">
    <property type="entry name" value="IPNS-like_FE2OG_OXY"/>
</dbReference>
<evidence type="ECO:0000313" key="2">
    <source>
        <dbReference type="EMBL" id="SVA49099.1"/>
    </source>
</evidence>
<dbReference type="EMBL" id="UINC01011094">
    <property type="protein sequence ID" value="SVA49099.1"/>
    <property type="molecule type" value="Genomic_DNA"/>
</dbReference>
<dbReference type="InterPro" id="IPR026992">
    <property type="entry name" value="DIOX_N"/>
</dbReference>
<sequence length="332" mass="37986">MTNVGVPLIDLSPSYNGTFEGKKMVAEQINSACMDLGFFAITGHGVEMSLINEFRKICHEFFEQPLENKMKFIHPVNKTPRGYNVFAGEALGRASIAGEPPDLKEFYQIGPNEWPDDEYHTGREGQEYFIPNIWPDRPTGFKSIALNYYRKMEILEKHLMQMSAIALGINQNHFDDKMDKHVSALRINYYPPQRQSPMEGQLRAGPHTDYGGMTILMGEDEVGGLQVRTRQGNWIEVQTRPEFFVINIGDLLMQWTNDKWISNLHRVSNPPSEVATSARRISIVFFHQPNYDALIECIPTCTDSKNPPRYKPVLSGKYRDQKYTDTLLSNSE</sequence>
<name>A0A381W972_9ZZZZ</name>
<reference evidence="2" key="1">
    <citation type="submission" date="2018-05" db="EMBL/GenBank/DDBJ databases">
        <authorList>
            <person name="Lanie J.A."/>
            <person name="Ng W.-L."/>
            <person name="Kazmierczak K.M."/>
            <person name="Andrzejewski T.M."/>
            <person name="Davidsen T.M."/>
            <person name="Wayne K.J."/>
            <person name="Tettelin H."/>
            <person name="Glass J.I."/>
            <person name="Rusch D."/>
            <person name="Podicherti R."/>
            <person name="Tsui H.-C.T."/>
            <person name="Winkler M.E."/>
        </authorList>
    </citation>
    <scope>NUCLEOTIDE SEQUENCE</scope>
</reference>
<dbReference type="Pfam" id="PF14226">
    <property type="entry name" value="DIOX_N"/>
    <property type="match status" value="1"/>
</dbReference>
<dbReference type="PROSITE" id="PS51471">
    <property type="entry name" value="FE2OG_OXY"/>
    <property type="match status" value="1"/>
</dbReference>
<feature type="domain" description="Fe2OG dioxygenase" evidence="1">
    <location>
        <begin position="180"/>
        <end position="289"/>
    </location>
</feature>
<dbReference type="InterPro" id="IPR027443">
    <property type="entry name" value="IPNS-like_sf"/>
</dbReference>
<protein>
    <recommendedName>
        <fullName evidence="1">Fe2OG dioxygenase domain-containing protein</fullName>
    </recommendedName>
</protein>
<dbReference type="SUPFAM" id="SSF51197">
    <property type="entry name" value="Clavaminate synthase-like"/>
    <property type="match status" value="1"/>
</dbReference>
<organism evidence="2">
    <name type="scientific">marine metagenome</name>
    <dbReference type="NCBI Taxonomy" id="408172"/>
    <lineage>
        <taxon>unclassified sequences</taxon>
        <taxon>metagenomes</taxon>
        <taxon>ecological metagenomes</taxon>
    </lineage>
</organism>
<gene>
    <name evidence="2" type="ORF">METZ01_LOCUS101953</name>
</gene>